<dbReference type="EMBL" id="CAKKNE010000005">
    <property type="protein sequence ID" value="CAH0377551.1"/>
    <property type="molecule type" value="Genomic_DNA"/>
</dbReference>
<feature type="transmembrane region" description="Helical" evidence="1">
    <location>
        <begin position="63"/>
        <end position="87"/>
    </location>
</feature>
<accession>A0A8J2SY20</accession>
<comment type="caution">
    <text evidence="2">The sequence shown here is derived from an EMBL/GenBank/DDBJ whole genome shotgun (WGS) entry which is preliminary data.</text>
</comment>
<reference evidence="2" key="1">
    <citation type="submission" date="2021-11" db="EMBL/GenBank/DDBJ databases">
        <authorList>
            <consortium name="Genoscope - CEA"/>
            <person name="William W."/>
        </authorList>
    </citation>
    <scope>NUCLEOTIDE SEQUENCE</scope>
</reference>
<feature type="transmembrane region" description="Helical" evidence="1">
    <location>
        <begin position="306"/>
        <end position="327"/>
    </location>
</feature>
<feature type="transmembrane region" description="Helical" evidence="1">
    <location>
        <begin position="394"/>
        <end position="412"/>
    </location>
</feature>
<proteinExistence type="predicted"/>
<dbReference type="Pfam" id="PF11375">
    <property type="entry name" value="DUF3177"/>
    <property type="match status" value="1"/>
</dbReference>
<feature type="transmembrane region" description="Helical" evidence="1">
    <location>
        <begin position="225"/>
        <end position="248"/>
    </location>
</feature>
<organism evidence="2 3">
    <name type="scientific">Pelagomonas calceolata</name>
    <dbReference type="NCBI Taxonomy" id="35677"/>
    <lineage>
        <taxon>Eukaryota</taxon>
        <taxon>Sar</taxon>
        <taxon>Stramenopiles</taxon>
        <taxon>Ochrophyta</taxon>
        <taxon>Pelagophyceae</taxon>
        <taxon>Pelagomonadales</taxon>
        <taxon>Pelagomonadaceae</taxon>
        <taxon>Pelagomonas</taxon>
    </lineage>
</organism>
<dbReference type="AlphaFoldDB" id="A0A8J2SY20"/>
<evidence type="ECO:0000256" key="1">
    <source>
        <dbReference type="SAM" id="Phobius"/>
    </source>
</evidence>
<dbReference type="InterPro" id="IPR021515">
    <property type="entry name" value="DUF3177"/>
</dbReference>
<keyword evidence="3" id="KW-1185">Reference proteome</keyword>
<feature type="transmembrane region" description="Helical" evidence="1">
    <location>
        <begin position="127"/>
        <end position="146"/>
    </location>
</feature>
<feature type="transmembrane region" description="Helical" evidence="1">
    <location>
        <begin position="370"/>
        <end position="388"/>
    </location>
</feature>
<feature type="transmembrane region" description="Helical" evidence="1">
    <location>
        <begin position="99"/>
        <end position="121"/>
    </location>
</feature>
<evidence type="ECO:0000313" key="3">
    <source>
        <dbReference type="Proteomes" id="UP000789595"/>
    </source>
</evidence>
<sequence>MRPPVSMLVAAPLQQPSSLALHLQQPSTLLLSMQPSLLSPETTLAPLNAASEPWIRSLVWTDFRVAVALFVVVPFGLLAASVAARVPRTPDDRSKSAETVLRLMTSYWQASSLLLLTVALNIQEANLGVFCGLAAQAMIVVSLWWWSDLNEELDDDDAPLSRAFRAWRLPTSVAAAAGVVVQLPFQGCVGAESLAGDAFCAPWLEPPKFAAGLVGLDASPALGSVANIGCLLYFAVLSYYATVLLPTVGRSGRAARPTLMNFTPIGAWRALGFISDDAIAPTAPPAVGSAELAAPLDRFRSLMGTLYGIAGIAHAADCLIGTSALLTAAGAPPFQELPLPGQALAGLWCLAGPLAYLTSRSGGRVADAGLVAYGLVEVLGAALISANVDAAELAALPNALAVQGVVAASWIYSSMQTDKS</sequence>
<name>A0A8J2SY20_9STRA</name>
<keyword evidence="1" id="KW-0812">Transmembrane</keyword>
<keyword evidence="1" id="KW-0472">Membrane</keyword>
<keyword evidence="1" id="KW-1133">Transmembrane helix</keyword>
<protein>
    <submittedName>
        <fullName evidence="2">Uncharacterized protein</fullName>
    </submittedName>
</protein>
<feature type="transmembrane region" description="Helical" evidence="1">
    <location>
        <begin position="339"/>
        <end position="358"/>
    </location>
</feature>
<gene>
    <name evidence="2" type="ORF">PECAL_5P20880</name>
</gene>
<evidence type="ECO:0000313" key="2">
    <source>
        <dbReference type="EMBL" id="CAH0377551.1"/>
    </source>
</evidence>
<dbReference type="OrthoDB" id="4565at2759"/>
<dbReference type="Proteomes" id="UP000789595">
    <property type="component" value="Unassembled WGS sequence"/>
</dbReference>